<comment type="caution">
    <text evidence="3">The sequence shown here is derived from an EMBL/GenBank/DDBJ whole genome shotgun (WGS) entry which is preliminary data.</text>
</comment>
<dbReference type="AlphaFoldDB" id="A0AAV2RIZ7"/>
<dbReference type="InterPro" id="IPR027417">
    <property type="entry name" value="P-loop_NTPase"/>
</dbReference>
<name>A0AAV2RIZ7_MEGNR</name>
<dbReference type="InterPro" id="IPR035706">
    <property type="entry name" value="AAA_9"/>
</dbReference>
<evidence type="ECO:0000313" key="4">
    <source>
        <dbReference type="Proteomes" id="UP001497623"/>
    </source>
</evidence>
<proteinExistence type="predicted"/>
<feature type="non-terminal residue" evidence="3">
    <location>
        <position position="595"/>
    </location>
</feature>
<dbReference type="PANTHER" id="PTHR45703">
    <property type="entry name" value="DYNEIN HEAVY CHAIN"/>
    <property type="match status" value="1"/>
</dbReference>
<keyword evidence="1" id="KW-0175">Coiled coil</keyword>
<gene>
    <name evidence="3" type="ORF">MNOR_LOCUS24916</name>
</gene>
<dbReference type="GO" id="GO:0007018">
    <property type="term" value="P:microtubule-based movement"/>
    <property type="evidence" value="ECO:0007669"/>
    <property type="project" value="InterPro"/>
</dbReference>
<feature type="coiled-coil region" evidence="1">
    <location>
        <begin position="1"/>
        <end position="38"/>
    </location>
</feature>
<keyword evidence="4" id="KW-1185">Reference proteome</keyword>
<dbReference type="GO" id="GO:0051959">
    <property type="term" value="F:dynein light intermediate chain binding"/>
    <property type="evidence" value="ECO:0007669"/>
    <property type="project" value="InterPro"/>
</dbReference>
<dbReference type="InterPro" id="IPR026983">
    <property type="entry name" value="DHC"/>
</dbReference>
<feature type="domain" description="Dynein heavy chain ATP-binding dynein motor region" evidence="2">
    <location>
        <begin position="122"/>
        <end position="353"/>
    </location>
</feature>
<protein>
    <recommendedName>
        <fullName evidence="2">Dynein heavy chain ATP-binding dynein motor region domain-containing protein</fullName>
    </recommendedName>
</protein>
<dbReference type="Gene3D" id="6.10.140.1060">
    <property type="match status" value="1"/>
</dbReference>
<evidence type="ECO:0000313" key="3">
    <source>
        <dbReference type="EMBL" id="CAL4124985.1"/>
    </source>
</evidence>
<dbReference type="Gene3D" id="3.40.50.300">
    <property type="entry name" value="P-loop containing nucleotide triphosphate hydrolases"/>
    <property type="match status" value="1"/>
</dbReference>
<dbReference type="Gene3D" id="1.20.920.20">
    <property type="match status" value="1"/>
</dbReference>
<dbReference type="EMBL" id="CAXKWB010023280">
    <property type="protein sequence ID" value="CAL4124985.1"/>
    <property type="molecule type" value="Genomic_DNA"/>
</dbReference>
<dbReference type="GO" id="GO:0045505">
    <property type="term" value="F:dynein intermediate chain binding"/>
    <property type="evidence" value="ECO:0007669"/>
    <property type="project" value="InterPro"/>
</dbReference>
<accession>A0AAV2RIZ7</accession>
<sequence>MNIVEEKRNQLRELEEKLENLQRRFSISCKEKEKLENEQKLYGLGGEHDRWEAAADEATEALARMPGDTLMAATSLAYLPPHPAAIRYELLPKWLQIVKEAGLEVTEPFETVTTLTKPLDLRQWGLQGLPQDSFSQENATIVKNTSRWPFMIDPDSQGTTWLQQNEAANGIEVLRAEESLMLSPGSLTTPLEKALSRCVPLGRPLLLHDLQGDPPILLYNILNRITTLEGPSQVRVVVVGDMTLEYHPNFRLFLSSKQPEPELSLEVQATVTIVNFTVTLEGLHDNLRQILVKKEKPELEDERQKQVITTSNHQNALHETEERILQTLSTAQGNILESEEAIKILEDTKQINNEDSKNKADQVNKTSAAPECVGNDKQGCIPARKFYIKKLTDLLICRSYCMRTYYDLYTIIYGAGWNQTLLTRRLPQYHSSLVVGTGNGASRSLRSGRKLKKADKTTRSDSFDDVIALILRDLASITGSSIDCTFYKINLMCPLRVTPTVEWCPPGQCPCWKLFAYDSKLFKRIQSDGDRDTLQEDLQKLHEWSTKWLLQFNESKCKLQLKPILWLVPQMRGLSYEVRLERLGLTSLEKRRFRG</sequence>
<organism evidence="3 4">
    <name type="scientific">Meganyctiphanes norvegica</name>
    <name type="common">Northern krill</name>
    <name type="synonym">Thysanopoda norvegica</name>
    <dbReference type="NCBI Taxonomy" id="48144"/>
    <lineage>
        <taxon>Eukaryota</taxon>
        <taxon>Metazoa</taxon>
        <taxon>Ecdysozoa</taxon>
        <taxon>Arthropoda</taxon>
        <taxon>Crustacea</taxon>
        <taxon>Multicrustacea</taxon>
        <taxon>Malacostraca</taxon>
        <taxon>Eumalacostraca</taxon>
        <taxon>Eucarida</taxon>
        <taxon>Euphausiacea</taxon>
        <taxon>Euphausiidae</taxon>
        <taxon>Meganyctiphanes</taxon>
    </lineage>
</organism>
<dbReference type="GO" id="GO:0030286">
    <property type="term" value="C:dynein complex"/>
    <property type="evidence" value="ECO:0007669"/>
    <property type="project" value="InterPro"/>
</dbReference>
<dbReference type="Pfam" id="PF12781">
    <property type="entry name" value="AAA_9"/>
    <property type="match status" value="1"/>
</dbReference>
<dbReference type="Proteomes" id="UP001497623">
    <property type="component" value="Unassembled WGS sequence"/>
</dbReference>
<evidence type="ECO:0000259" key="2">
    <source>
        <dbReference type="Pfam" id="PF12781"/>
    </source>
</evidence>
<evidence type="ECO:0000256" key="1">
    <source>
        <dbReference type="SAM" id="Coils"/>
    </source>
</evidence>
<reference evidence="3 4" key="1">
    <citation type="submission" date="2024-05" db="EMBL/GenBank/DDBJ databases">
        <authorList>
            <person name="Wallberg A."/>
        </authorList>
    </citation>
    <scope>NUCLEOTIDE SEQUENCE [LARGE SCALE GENOMIC DNA]</scope>
</reference>